<accession>A0ACD3SLK9</accession>
<organism evidence="1 2">
    <name type="scientific">Imbroritus primus</name>
    <dbReference type="NCBI Taxonomy" id="3058603"/>
    <lineage>
        <taxon>Bacteria</taxon>
        <taxon>Pseudomonadati</taxon>
        <taxon>Pseudomonadota</taxon>
        <taxon>Betaproteobacteria</taxon>
        <taxon>Burkholderiales</taxon>
        <taxon>Burkholderiaceae</taxon>
        <taxon>Imbroritus</taxon>
    </lineage>
</organism>
<proteinExistence type="predicted"/>
<keyword evidence="2" id="KW-1185">Reference proteome</keyword>
<evidence type="ECO:0000313" key="2">
    <source>
        <dbReference type="Proteomes" id="UP000004277"/>
    </source>
</evidence>
<name>A0ACD3SLK9_9BURK</name>
<reference evidence="1" key="1">
    <citation type="submission" date="2019-05" db="EMBL/GenBank/DDBJ databases">
        <title>Revised genome assembly of Burkholderiaceae (previously Ralstonia) sp. PBA.</title>
        <authorList>
            <person name="Gan H.M."/>
        </authorList>
    </citation>
    <scope>NUCLEOTIDE SEQUENCE</scope>
    <source>
        <strain evidence="1">PBA</strain>
    </source>
</reference>
<evidence type="ECO:0000313" key="1">
    <source>
        <dbReference type="EMBL" id="TMS57106.1"/>
    </source>
</evidence>
<dbReference type="EMBL" id="AKCV02000025">
    <property type="protein sequence ID" value="TMS57106.1"/>
    <property type="molecule type" value="Genomic_DNA"/>
</dbReference>
<comment type="caution">
    <text evidence="1">The sequence shown here is derived from an EMBL/GenBank/DDBJ whole genome shotgun (WGS) entry which is preliminary data.</text>
</comment>
<protein>
    <submittedName>
        <fullName evidence="1">MBL fold metallo-hydrolase</fullName>
    </submittedName>
</protein>
<gene>
    <name evidence="1" type="ORF">MW7_014195</name>
</gene>
<dbReference type="Proteomes" id="UP000004277">
    <property type="component" value="Unassembled WGS sequence"/>
</dbReference>
<sequence length="323" mass="34963">MTIALPPSLRVFERGWLSANGLLCRDPESDADRDADNARPTPATRYRYTLIDTGYVSHAAQTVALLRHALAGAPLARIVNTHLHSDHCGGNAALHAEWGCRITIPAMEAAAVAAWDEDQLSFRATGQECARFVHDDVIAPGDTLQLGGYAWQVLAAPGHDPHALLLFAPEPRILVSGDALWQNGFGVLFPELDGGGGFAEQRVVLDLIAGLDAAVVIPGHGPVFDDVGAAVERARSRLAYLEAEPRRNAVQALRVLIKFRLLQRQHMPDSELLAWMDDASYLHRIRARFFDDAPMTALMAEGIAGLVKAGAARHVDGVLYDHG</sequence>